<reference evidence="3" key="1">
    <citation type="submission" date="2016-06" db="UniProtKB">
        <authorList>
            <consortium name="WormBaseParasite"/>
        </authorList>
    </citation>
    <scope>IDENTIFICATION</scope>
</reference>
<dbReference type="EMBL" id="UZAM01016355">
    <property type="protein sequence ID" value="VDP42839.1"/>
    <property type="molecule type" value="Genomic_DNA"/>
</dbReference>
<keyword evidence="2" id="KW-1185">Reference proteome</keyword>
<dbReference type="Proteomes" id="UP000270296">
    <property type="component" value="Unassembled WGS sequence"/>
</dbReference>
<dbReference type="WBParaSite" id="SBAD_0001216301-mRNA-1">
    <property type="protein sequence ID" value="SBAD_0001216301-mRNA-1"/>
    <property type="gene ID" value="SBAD_0001216301"/>
</dbReference>
<dbReference type="AlphaFoldDB" id="A0A183J7C3"/>
<gene>
    <name evidence="1" type="ORF">SBAD_LOCUS11772</name>
</gene>
<organism evidence="3">
    <name type="scientific">Soboliphyme baturini</name>
    <dbReference type="NCBI Taxonomy" id="241478"/>
    <lineage>
        <taxon>Eukaryota</taxon>
        <taxon>Metazoa</taxon>
        <taxon>Ecdysozoa</taxon>
        <taxon>Nematoda</taxon>
        <taxon>Enoplea</taxon>
        <taxon>Dorylaimia</taxon>
        <taxon>Dioctophymatida</taxon>
        <taxon>Dioctophymatoidea</taxon>
        <taxon>Soboliphymatidae</taxon>
        <taxon>Soboliphyme</taxon>
    </lineage>
</organism>
<reference evidence="1 2" key="2">
    <citation type="submission" date="2018-11" db="EMBL/GenBank/DDBJ databases">
        <authorList>
            <consortium name="Pathogen Informatics"/>
        </authorList>
    </citation>
    <scope>NUCLEOTIDE SEQUENCE [LARGE SCALE GENOMIC DNA]</scope>
</reference>
<evidence type="ECO:0000313" key="3">
    <source>
        <dbReference type="WBParaSite" id="SBAD_0001216301-mRNA-1"/>
    </source>
</evidence>
<evidence type="ECO:0000313" key="2">
    <source>
        <dbReference type="Proteomes" id="UP000270296"/>
    </source>
</evidence>
<name>A0A183J7C3_9BILA</name>
<sequence length="241" mass="27780">MDFIAHAGRIGRHGKKCEWVGGHSIPLRIRYRTHKTEDFTIFGLFDVPQNCRRRTVAAAGVEETFREVRSGRCQALVAGGLSPRSLVLVASRKRKRRCDGIFRPPPSSPLLVPAVSLPRRSWLVVWPSSSSFSNRRRTNDRSAVRPMNHVKKSFRPTWHRWKPRLPLRRLILFSPGVKNAWCPRLIFAPVIRTEKFKLVEKNCRQRAARHNHRYLDVGVPRGCHIDFTSSLICTRFEALST</sequence>
<protein>
    <submittedName>
        <fullName evidence="3">Helicase C-terminal domain-containing protein</fullName>
    </submittedName>
</protein>
<proteinExistence type="predicted"/>
<accession>A0A183J7C3</accession>
<evidence type="ECO:0000313" key="1">
    <source>
        <dbReference type="EMBL" id="VDP42839.1"/>
    </source>
</evidence>